<name>A0ABS2RLP7_9ACTN</name>
<dbReference type="InterPro" id="IPR052944">
    <property type="entry name" value="Sporulation_related"/>
</dbReference>
<proteinExistence type="predicted"/>
<protein>
    <submittedName>
        <fullName evidence="2">Outer membrane lipoprotein-sorting protein</fullName>
    </submittedName>
</protein>
<feature type="region of interest" description="Disordered" evidence="1">
    <location>
        <begin position="258"/>
        <end position="279"/>
    </location>
</feature>
<dbReference type="PANTHER" id="PTHR37507">
    <property type="entry name" value="SPORULATION PROTEIN YDCC"/>
    <property type="match status" value="1"/>
</dbReference>
<feature type="compositionally biased region" description="Basic and acidic residues" evidence="1">
    <location>
        <begin position="258"/>
        <end position="269"/>
    </location>
</feature>
<comment type="caution">
    <text evidence="2">The sequence shown here is derived from an EMBL/GenBank/DDBJ whole genome shotgun (WGS) entry which is preliminary data.</text>
</comment>
<gene>
    <name evidence="2" type="ORF">JOE57_001765</name>
</gene>
<dbReference type="Gene3D" id="2.50.20.10">
    <property type="entry name" value="Lipoprotein localisation LolA/LolB/LppX"/>
    <property type="match status" value="1"/>
</dbReference>
<evidence type="ECO:0000313" key="3">
    <source>
        <dbReference type="Proteomes" id="UP000704762"/>
    </source>
</evidence>
<dbReference type="EMBL" id="JAFBCF010000001">
    <property type="protein sequence ID" value="MBM7798844.1"/>
    <property type="molecule type" value="Genomic_DNA"/>
</dbReference>
<evidence type="ECO:0000313" key="2">
    <source>
        <dbReference type="EMBL" id="MBM7798844.1"/>
    </source>
</evidence>
<dbReference type="PANTHER" id="PTHR37507:SF2">
    <property type="entry name" value="SPORULATION PROTEIN YDCC"/>
    <property type="match status" value="1"/>
</dbReference>
<organism evidence="2 3">
    <name type="scientific">Microlunatus panaciterrae</name>
    <dbReference type="NCBI Taxonomy" id="400768"/>
    <lineage>
        <taxon>Bacteria</taxon>
        <taxon>Bacillati</taxon>
        <taxon>Actinomycetota</taxon>
        <taxon>Actinomycetes</taxon>
        <taxon>Propionibacteriales</taxon>
        <taxon>Propionibacteriaceae</taxon>
        <taxon>Microlunatus</taxon>
    </lineage>
</organism>
<sequence>MPLWNRRPLLRWAVPLLAALLLIGGGAAISSLSASADTTLPERTAGQLLVDVQQARISGLSGTVVQNSDLGIPDLPGVGGAGSSDLTSLISGTHTMKVWSSGPDKARLALLGTLGESDVIQNGKDVWLWSSKDNTASHYTVTPSEQKHPRTETPKTPQQAADAALAAIDPSTEVTVADNVTVAGRPAYELVLTPRDSASLVAQVRIAIDGAAHVPTRVQLWADGGSKPAFQVGFTQVNFTRPDAAQFTFNPPPGATVKEVKPGSTDTKRADRKAHTQAAPKVVGKGWTTVVVAKAPAPAAGSASGPRDLQRMLNALPRVSGSWGSGRLLAGTAFSVLVTDDGTVVAGAVRPSALYAALGSR</sequence>
<reference evidence="2 3" key="1">
    <citation type="submission" date="2021-01" db="EMBL/GenBank/DDBJ databases">
        <title>Sequencing the genomes of 1000 actinobacteria strains.</title>
        <authorList>
            <person name="Klenk H.-P."/>
        </authorList>
    </citation>
    <scope>NUCLEOTIDE SEQUENCE [LARGE SCALE GENOMIC DNA]</scope>
    <source>
        <strain evidence="2 3">DSM 18662</strain>
    </source>
</reference>
<dbReference type="SUPFAM" id="SSF89392">
    <property type="entry name" value="Prokaryotic lipoproteins and lipoprotein localization factors"/>
    <property type="match status" value="1"/>
</dbReference>
<dbReference type="Proteomes" id="UP000704762">
    <property type="component" value="Unassembled WGS sequence"/>
</dbReference>
<evidence type="ECO:0000256" key="1">
    <source>
        <dbReference type="SAM" id="MobiDB-lite"/>
    </source>
</evidence>
<accession>A0ABS2RLP7</accession>
<dbReference type="InterPro" id="IPR029046">
    <property type="entry name" value="LolA/LolB/LppX"/>
</dbReference>
<dbReference type="RefSeq" id="WP_204917343.1">
    <property type="nucleotide sequence ID" value="NZ_BAAAQP010000002.1"/>
</dbReference>
<keyword evidence="3" id="KW-1185">Reference proteome</keyword>
<keyword evidence="2" id="KW-0449">Lipoprotein</keyword>